<protein>
    <submittedName>
        <fullName evidence="1">Uncharacterized protein</fullName>
    </submittedName>
</protein>
<gene>
    <name evidence="1" type="ORF">FOXG_22573</name>
</gene>
<name>A0A0J9WVF9_FUSO4</name>
<dbReference type="SUPFAM" id="SSF53098">
    <property type="entry name" value="Ribonuclease H-like"/>
    <property type="match status" value="1"/>
</dbReference>
<dbReference type="EMBL" id="DS231733">
    <property type="protein sequence ID" value="KNB19462.1"/>
    <property type="molecule type" value="Genomic_DNA"/>
</dbReference>
<dbReference type="OrthoDB" id="5020773at2759"/>
<dbReference type="KEGG" id="fox:FOXG_22573"/>
<dbReference type="InterPro" id="IPR012337">
    <property type="entry name" value="RNaseH-like_sf"/>
</dbReference>
<evidence type="ECO:0000313" key="2">
    <source>
        <dbReference type="Proteomes" id="UP000009097"/>
    </source>
</evidence>
<reference evidence="1" key="1">
    <citation type="submission" date="2007-04" db="EMBL/GenBank/DDBJ databases">
        <authorList>
            <consortium name="The Broad Institute Genome Sequencing Platform"/>
            <person name="Birren B."/>
            <person name="Lander E."/>
            <person name="Galagan J."/>
            <person name="Nusbaum C."/>
            <person name="Devon K."/>
            <person name="Ma L.-J."/>
            <person name="Jaffe D."/>
            <person name="Butler J."/>
            <person name="Alvarez P."/>
            <person name="Gnerre S."/>
            <person name="Grabherr M."/>
            <person name="Kleber M."/>
            <person name="Mauceli E."/>
            <person name="Brockman W."/>
            <person name="MacCallum I.A."/>
            <person name="Young S."/>
            <person name="LaButti K."/>
            <person name="DeCaprio D."/>
            <person name="Crawford M."/>
            <person name="Koehrsen M."/>
            <person name="Engels R."/>
            <person name="Montgomery P."/>
            <person name="Pearson M."/>
            <person name="Howarth C."/>
            <person name="Larson L."/>
            <person name="White J."/>
            <person name="O'Leary S."/>
            <person name="Kodira C."/>
            <person name="Zeng Q."/>
            <person name="Yandava C."/>
            <person name="Alvarado L."/>
            <person name="Kistler C."/>
            <person name="Shim W.-B."/>
            <person name="Kang S."/>
            <person name="Woloshuk C."/>
        </authorList>
    </citation>
    <scope>NUCLEOTIDE SEQUENCE</scope>
    <source>
        <strain evidence="1">4287</strain>
    </source>
</reference>
<dbReference type="RefSeq" id="XP_018257507.1">
    <property type="nucleotide sequence ID" value="XM_018402988.1"/>
</dbReference>
<reference evidence="1" key="2">
    <citation type="journal article" date="2010" name="Nature">
        <title>Comparative genomics reveals mobile pathogenicity chromosomes in Fusarium.</title>
        <authorList>
            <person name="Ma L.J."/>
            <person name="van der Does H.C."/>
            <person name="Borkovich K.A."/>
            <person name="Coleman J.J."/>
            <person name="Daboussi M.J."/>
            <person name="Di Pietro A."/>
            <person name="Dufresne M."/>
            <person name="Freitag M."/>
            <person name="Grabherr M."/>
            <person name="Henrissat B."/>
            <person name="Houterman P.M."/>
            <person name="Kang S."/>
            <person name="Shim W.B."/>
            <person name="Woloshuk C."/>
            <person name="Xie X."/>
            <person name="Xu J.R."/>
            <person name="Antoniw J."/>
            <person name="Baker S.E."/>
            <person name="Bluhm B.H."/>
            <person name="Breakspear A."/>
            <person name="Brown D.W."/>
            <person name="Butchko R.A."/>
            <person name="Chapman S."/>
            <person name="Coulson R."/>
            <person name="Coutinho P.M."/>
            <person name="Danchin E.G."/>
            <person name="Diener A."/>
            <person name="Gale L.R."/>
            <person name="Gardiner D.M."/>
            <person name="Goff S."/>
            <person name="Hammond-Kosack K.E."/>
            <person name="Hilburn K."/>
            <person name="Hua-Van A."/>
            <person name="Jonkers W."/>
            <person name="Kazan K."/>
            <person name="Kodira C.D."/>
            <person name="Koehrsen M."/>
            <person name="Kumar L."/>
            <person name="Lee Y.H."/>
            <person name="Li L."/>
            <person name="Manners J.M."/>
            <person name="Miranda-Saavedra D."/>
            <person name="Mukherjee M."/>
            <person name="Park G."/>
            <person name="Park J."/>
            <person name="Park S.Y."/>
            <person name="Proctor R.H."/>
            <person name="Regev A."/>
            <person name="Ruiz-Roldan M.C."/>
            <person name="Sain D."/>
            <person name="Sakthikumar S."/>
            <person name="Sykes S."/>
            <person name="Schwartz D.C."/>
            <person name="Turgeon B.G."/>
            <person name="Wapinski I."/>
            <person name="Yoder O."/>
            <person name="Young S."/>
            <person name="Zeng Q."/>
            <person name="Zhou S."/>
            <person name="Galagan J."/>
            <person name="Cuomo C.A."/>
            <person name="Kistler H.C."/>
            <person name="Rep M."/>
        </authorList>
    </citation>
    <scope>NUCLEOTIDE SEQUENCE [LARGE SCALE GENOMIC DNA]</scope>
    <source>
        <strain evidence="1">4287</strain>
    </source>
</reference>
<dbReference type="VEuPathDB" id="FungiDB:FOXG_22573"/>
<organism evidence="1 2">
    <name type="scientific">Fusarium oxysporum f. sp. lycopersici (strain 4287 / CBS 123668 / FGSC 9935 / NRRL 34936)</name>
    <name type="common">Fusarium vascular wilt of tomato</name>
    <dbReference type="NCBI Taxonomy" id="426428"/>
    <lineage>
        <taxon>Eukaryota</taxon>
        <taxon>Fungi</taxon>
        <taxon>Dikarya</taxon>
        <taxon>Ascomycota</taxon>
        <taxon>Pezizomycotina</taxon>
        <taxon>Sordariomycetes</taxon>
        <taxon>Hypocreomycetidae</taxon>
        <taxon>Hypocreales</taxon>
        <taxon>Nectriaceae</taxon>
        <taxon>Fusarium</taxon>
        <taxon>Fusarium oxysporum species complex</taxon>
    </lineage>
</organism>
<dbReference type="Proteomes" id="UP000009097">
    <property type="component" value="Unassembled WGS sequence"/>
</dbReference>
<dbReference type="GeneID" id="28963279"/>
<proteinExistence type="predicted"/>
<dbReference type="AlphaFoldDB" id="A0A0J9WVF9"/>
<sequence>MPIQTQAGTHPRLQTTPLNPLAEEVDDIYDIANQLGCHTGDNAASNDTCLQHLSTRLRQDRNINWDPKRHRIRCILHVINLSLQAFLFASSREALQAALDAASDITGDEHYEPFNFILNDASGGDTTNQPDHMEAQTEHPGGVACKRTSIQKVNPPLRPDNKSDNTRRGGWVMVPALRKLHRIGLWLRNSPIHSDAWDERIKLRLGKKQQVKQFLLDYDKALGDNILTSSDWDYLEKTHAFLQPFTSTTLWAQGVTATLSQNLMIMDILLCHYEQKKELYEAEETHDPLMLHSIDMGWFVLDKYYALSGESPIYATALLLDPSKRARYLDINWKGDWAEAAIRDALSIWRKNTRWCPPSDLPKR</sequence>
<accession>A0A0J9WVF9</accession>
<evidence type="ECO:0000313" key="1">
    <source>
        <dbReference type="EMBL" id="KNB19462.1"/>
    </source>
</evidence>